<evidence type="ECO:0000256" key="1">
    <source>
        <dbReference type="SAM" id="Phobius"/>
    </source>
</evidence>
<dbReference type="RefSeq" id="XP_038810077.1">
    <property type="nucleotide sequence ID" value="XM_038953682.1"/>
</dbReference>
<accession>A0ABQ7ILL1</accession>
<keyword evidence="1" id="KW-0812">Transmembrane</keyword>
<dbReference type="PANTHER" id="PTHR35394">
    <property type="entry name" value="DUF3176 DOMAIN-CONTAINING PROTEIN"/>
    <property type="match status" value="1"/>
</dbReference>
<dbReference type="Proteomes" id="UP000783213">
    <property type="component" value="Unassembled WGS sequence"/>
</dbReference>
<protein>
    <submittedName>
        <fullName evidence="2">Uncharacterized protein</fullName>
    </submittedName>
</protein>
<name>A0ABQ7ILL1_9HELO</name>
<evidence type="ECO:0000313" key="3">
    <source>
        <dbReference type="Proteomes" id="UP000783213"/>
    </source>
</evidence>
<dbReference type="PANTHER" id="PTHR35394:SF5">
    <property type="entry name" value="DUF3176 DOMAIN-CONTAINING PROTEIN"/>
    <property type="match status" value="1"/>
</dbReference>
<dbReference type="GeneID" id="62232834"/>
<organism evidence="2 3">
    <name type="scientific">Botrytis deweyae</name>
    <dbReference type="NCBI Taxonomy" id="2478750"/>
    <lineage>
        <taxon>Eukaryota</taxon>
        <taxon>Fungi</taxon>
        <taxon>Dikarya</taxon>
        <taxon>Ascomycota</taxon>
        <taxon>Pezizomycotina</taxon>
        <taxon>Leotiomycetes</taxon>
        <taxon>Helotiales</taxon>
        <taxon>Sclerotiniaceae</taxon>
        <taxon>Botrytis</taxon>
    </lineage>
</organism>
<keyword evidence="1" id="KW-0472">Membrane</keyword>
<feature type="transmembrane region" description="Helical" evidence="1">
    <location>
        <begin position="289"/>
        <end position="313"/>
    </location>
</feature>
<reference evidence="2 3" key="1">
    <citation type="journal article" date="2020" name="Genome Biol. Evol.">
        <title>Comparative genomics of Sclerotiniaceae.</title>
        <authorList>
            <person name="Valero Jimenez C.A."/>
            <person name="Steentjes M."/>
            <person name="Scholten O.E."/>
            <person name="Van Kan J.A.L."/>
        </authorList>
    </citation>
    <scope>NUCLEOTIDE SEQUENCE [LARGE SCALE GENOMIC DNA]</scope>
    <source>
        <strain evidence="2 3">B1</strain>
    </source>
</reference>
<keyword evidence="3" id="KW-1185">Reference proteome</keyword>
<keyword evidence="1" id="KW-1133">Transmembrane helix</keyword>
<sequence>MTISDVTSNESDDPDQPLARSMISSILNRPGEIVYIIVPRTVDPTKRIDPESSRPWIDGNMTVASNPWRLQGYGAAVCSLQPCIRNYKASINGTRLTEHSISSSPTDSWGFSSGGNNETGEGWNWNGMIDTHCISEGERDGLSEQGYKFDSSSRWLAFNRSFIPSQVEDDIVSSLFSHHCLYMANMLGGNSLLYDFMHDNFQGDASSSRLNFGIHGENNRTTSFDGLVGPRMMLDLYNNGYIEFEHVQETFSNISDIITAWIQTHGNSTFSDPAVGKVLHYATCLRVQWSWIAFPATLAVLSLVCLVAVITVMDRQQVPVWKSSPLALIMRGSNTEFWCKPTADAMEEMSKEITVILIKGSDPQIQVVRKDFGLVDMAHRGRNNSNQTLKDNVPE</sequence>
<comment type="caution">
    <text evidence="2">The sequence shown here is derived from an EMBL/GenBank/DDBJ whole genome shotgun (WGS) entry which is preliminary data.</text>
</comment>
<dbReference type="EMBL" id="RCSX01000012">
    <property type="protein sequence ID" value="KAF7927678.1"/>
    <property type="molecule type" value="Genomic_DNA"/>
</dbReference>
<gene>
    <name evidence="2" type="ORF">EAE98_006060</name>
</gene>
<proteinExistence type="predicted"/>
<evidence type="ECO:0000313" key="2">
    <source>
        <dbReference type="EMBL" id="KAF7927678.1"/>
    </source>
</evidence>